<evidence type="ECO:0000256" key="5">
    <source>
        <dbReference type="ARBA" id="ARBA00023157"/>
    </source>
</evidence>
<dbReference type="GO" id="GO:0005829">
    <property type="term" value="C:cytosol"/>
    <property type="evidence" value="ECO:0007669"/>
    <property type="project" value="TreeGrafter"/>
</dbReference>
<dbReference type="Pfam" id="PF06110">
    <property type="entry name" value="TXD17-like_Trx"/>
    <property type="match status" value="1"/>
</dbReference>
<keyword evidence="4" id="KW-0963">Cytoplasm</keyword>
<dbReference type="InterPro" id="IPR036249">
    <property type="entry name" value="Thioredoxin-like_sf"/>
</dbReference>
<dbReference type="KEGG" id="nvi:100120220"/>
<feature type="domain" description="Thioredoxin" evidence="7">
    <location>
        <begin position="7"/>
        <end position="123"/>
    </location>
</feature>
<sequence length="126" mass="14561">MVVKHHVEGYENFLKFIEDFKPDEPTFVLYTGTKLPNGDSWCPDCVVAKPHIEKGIEALPEKYNYVVVEVGDRPFWKDNKCPFRTNPKTQLKVLPTLAKWGTQKRLEGDHLLDEGLIEMLLTEDDD</sequence>
<proteinExistence type="inferred from homology"/>
<dbReference type="OrthoDB" id="78947at2759"/>
<keyword evidence="9" id="KW-1185">Reference proteome</keyword>
<dbReference type="Proteomes" id="UP000002358">
    <property type="component" value="Chromosome 2"/>
</dbReference>
<dbReference type="InParanoid" id="A0A7M7G8I9"/>
<dbReference type="SUPFAM" id="SSF52833">
    <property type="entry name" value="Thioredoxin-like"/>
    <property type="match status" value="1"/>
</dbReference>
<comment type="subcellular location">
    <subcellularLocation>
        <location evidence="1">Cytoplasm</location>
    </subcellularLocation>
</comment>
<reference evidence="8" key="1">
    <citation type="submission" date="2021-01" db="UniProtKB">
        <authorList>
            <consortium name="EnsemblMetazoa"/>
        </authorList>
    </citation>
    <scope>IDENTIFICATION</scope>
</reference>
<dbReference type="PANTHER" id="PTHR12452:SF0">
    <property type="entry name" value="THIOREDOXIN DOMAIN-CONTAINING PROTEIN 17"/>
    <property type="match status" value="1"/>
</dbReference>
<evidence type="ECO:0000256" key="4">
    <source>
        <dbReference type="ARBA" id="ARBA00022490"/>
    </source>
</evidence>
<evidence type="ECO:0000259" key="7">
    <source>
        <dbReference type="Pfam" id="PF06110"/>
    </source>
</evidence>
<dbReference type="EnsemblMetazoa" id="XM_001607163">
    <property type="protein sequence ID" value="XP_001607213"/>
    <property type="gene ID" value="LOC100120220"/>
</dbReference>
<dbReference type="InterPro" id="IPR045108">
    <property type="entry name" value="TXNDC17-like"/>
</dbReference>
<evidence type="ECO:0000256" key="6">
    <source>
        <dbReference type="ARBA" id="ARBA00023284"/>
    </source>
</evidence>
<dbReference type="OMA" id="PRDYWKN"/>
<keyword evidence="5" id="KW-1015">Disulfide bond</keyword>
<accession>A0A7M7G8I9</accession>
<keyword evidence="6" id="KW-0676">Redox-active center</keyword>
<dbReference type="PANTHER" id="PTHR12452">
    <property type="entry name" value="42-9-9 PROTEIN-RELATED"/>
    <property type="match status" value="1"/>
</dbReference>
<gene>
    <name evidence="8" type="primary">100120220</name>
</gene>
<dbReference type="GO" id="GO:0047134">
    <property type="term" value="F:protein-disulfide reductase [NAD(P)H] activity"/>
    <property type="evidence" value="ECO:0007669"/>
    <property type="project" value="InterPro"/>
</dbReference>
<evidence type="ECO:0000313" key="9">
    <source>
        <dbReference type="Proteomes" id="UP000002358"/>
    </source>
</evidence>
<protein>
    <recommendedName>
        <fullName evidence="3">Thioredoxin domain-containing protein 17</fullName>
    </recommendedName>
</protein>
<dbReference type="AlphaFoldDB" id="A0A7M7G8I9"/>
<evidence type="ECO:0000256" key="3">
    <source>
        <dbReference type="ARBA" id="ARBA00016949"/>
    </source>
</evidence>
<organism evidence="8 9">
    <name type="scientific">Nasonia vitripennis</name>
    <name type="common">Parasitic wasp</name>
    <dbReference type="NCBI Taxonomy" id="7425"/>
    <lineage>
        <taxon>Eukaryota</taxon>
        <taxon>Metazoa</taxon>
        <taxon>Ecdysozoa</taxon>
        <taxon>Arthropoda</taxon>
        <taxon>Hexapoda</taxon>
        <taxon>Insecta</taxon>
        <taxon>Pterygota</taxon>
        <taxon>Neoptera</taxon>
        <taxon>Endopterygota</taxon>
        <taxon>Hymenoptera</taxon>
        <taxon>Apocrita</taxon>
        <taxon>Proctotrupomorpha</taxon>
        <taxon>Chalcidoidea</taxon>
        <taxon>Pteromalidae</taxon>
        <taxon>Pteromalinae</taxon>
        <taxon>Nasonia</taxon>
    </lineage>
</organism>
<comment type="similarity">
    <text evidence="2">Belongs to the thioredoxin family.</text>
</comment>
<dbReference type="SMR" id="A0A7M7G8I9"/>
<dbReference type="FunCoup" id="A0A7M7G8I9">
    <property type="interactions" value="1009"/>
</dbReference>
<name>A0A7M7G8I9_NASVI</name>
<dbReference type="FunFam" id="3.40.30.10:FF:000124">
    <property type="entry name" value="Thioredoxin domain-containing 17"/>
    <property type="match status" value="1"/>
</dbReference>
<evidence type="ECO:0000256" key="1">
    <source>
        <dbReference type="ARBA" id="ARBA00004496"/>
    </source>
</evidence>
<evidence type="ECO:0000313" key="8">
    <source>
        <dbReference type="EnsemblMetazoa" id="XP_001607213"/>
    </source>
</evidence>
<evidence type="ECO:0000256" key="2">
    <source>
        <dbReference type="ARBA" id="ARBA00008987"/>
    </source>
</evidence>
<dbReference type="Gene3D" id="3.40.30.10">
    <property type="entry name" value="Glutaredoxin"/>
    <property type="match status" value="1"/>
</dbReference>
<dbReference type="InterPro" id="IPR010357">
    <property type="entry name" value="TXNDC17_dom"/>
</dbReference>